<name>A0A0A7ECU7_9GAMM</name>
<dbReference type="KEGG" id="pseo:OM33_01110"/>
<reference evidence="1 2" key="1">
    <citation type="submission" date="2014-11" db="EMBL/GenBank/DDBJ databases">
        <title>Complete Genome Sequence of Pseudoalteromonas sp. Strain OCN003 Isolated from Kaneohe Bay, Oahu, Hawaii.</title>
        <authorList>
            <person name="Beurmann S."/>
            <person name="Videau P."/>
            <person name="Ushijima B."/>
            <person name="Smith A.M."/>
            <person name="Aeby G.S."/>
            <person name="Callahan S.M."/>
            <person name="Belcaid M."/>
        </authorList>
    </citation>
    <scope>NUCLEOTIDE SEQUENCE [LARGE SCALE GENOMIC DNA]</scope>
    <source>
        <strain evidence="1 2">OCN003</strain>
    </source>
</reference>
<evidence type="ECO:0000313" key="2">
    <source>
        <dbReference type="Proteomes" id="UP000030341"/>
    </source>
</evidence>
<dbReference type="AlphaFoldDB" id="A0A0A7ECU7"/>
<dbReference type="eggNOG" id="ENOG5032SEP">
    <property type="taxonomic scope" value="Bacteria"/>
</dbReference>
<dbReference type="Proteomes" id="UP000030341">
    <property type="component" value="Chromosome 1"/>
</dbReference>
<evidence type="ECO:0008006" key="3">
    <source>
        <dbReference type="Google" id="ProtNLM"/>
    </source>
</evidence>
<dbReference type="EMBL" id="CP009888">
    <property type="protein sequence ID" value="AIY63911.1"/>
    <property type="molecule type" value="Genomic_DNA"/>
</dbReference>
<dbReference type="STRING" id="1348114.OM33_01110"/>
<gene>
    <name evidence="1" type="ORF">OM33_01110</name>
</gene>
<protein>
    <recommendedName>
        <fullName evidence="3">Chemotaxis protein</fullName>
    </recommendedName>
</protein>
<keyword evidence="2" id="KW-1185">Reference proteome</keyword>
<evidence type="ECO:0000313" key="1">
    <source>
        <dbReference type="EMBL" id="AIY63911.1"/>
    </source>
</evidence>
<organism evidence="1 2">
    <name type="scientific">Pseudoalteromonas piratica</name>
    <dbReference type="NCBI Taxonomy" id="1348114"/>
    <lineage>
        <taxon>Bacteria</taxon>
        <taxon>Pseudomonadati</taxon>
        <taxon>Pseudomonadota</taxon>
        <taxon>Gammaproteobacteria</taxon>
        <taxon>Alteromonadales</taxon>
        <taxon>Pseudoalteromonadaceae</taxon>
        <taxon>Pseudoalteromonas</taxon>
    </lineage>
</organism>
<accession>A0A0A7ECU7</accession>
<sequence>MDQKELQNLFCFREEAARLLLLCNTQLALSVTQSDNDILSLSSVFQDLAAICSQLEGEQNTSSKLDELHQQIQHSVNNGVMAFQFYDRLTQQLSHIQQTMDQLSLLIQDSDNLADEDRWLSLRTHLKNSYSMASEHQIYDAIMEGKTKQQALEMYQQLEKQQDDDDIELF</sequence>
<dbReference type="OrthoDB" id="5612149at2"/>
<dbReference type="HOGENOM" id="CLU_106724_0_0_6"/>
<dbReference type="RefSeq" id="WP_038637628.1">
    <property type="nucleotide sequence ID" value="NZ_CP009888.1"/>
</dbReference>
<proteinExistence type="predicted"/>